<evidence type="ECO:0000256" key="1">
    <source>
        <dbReference type="SAM" id="SignalP"/>
    </source>
</evidence>
<proteinExistence type="evidence at transcript level"/>
<keyword evidence="1" id="KW-0732">Signal</keyword>
<dbReference type="Gene3D" id="3.10.100.10">
    <property type="entry name" value="Mannose-Binding Protein A, subunit A"/>
    <property type="match status" value="1"/>
</dbReference>
<feature type="signal peptide" evidence="1">
    <location>
        <begin position="1"/>
        <end position="16"/>
    </location>
</feature>
<dbReference type="InterPro" id="IPR001304">
    <property type="entry name" value="C-type_lectin-like"/>
</dbReference>
<dbReference type="SUPFAM" id="SSF56436">
    <property type="entry name" value="C-type lectin-like"/>
    <property type="match status" value="1"/>
</dbReference>
<dbReference type="InterPro" id="IPR016187">
    <property type="entry name" value="CTDL_fold"/>
</dbReference>
<feature type="domain" description="C-type lectin" evidence="2">
    <location>
        <begin position="29"/>
        <end position="138"/>
    </location>
</feature>
<evidence type="ECO:0000259" key="2">
    <source>
        <dbReference type="PROSITE" id="PS50041"/>
    </source>
</evidence>
<evidence type="ECO:0000313" key="3">
    <source>
        <dbReference type="EMBL" id="AZS54108.1"/>
    </source>
</evidence>
<feature type="chain" id="PRO_5019221749" evidence="1">
    <location>
        <begin position="17"/>
        <end position="150"/>
    </location>
</feature>
<keyword evidence="3" id="KW-0430">Lectin</keyword>
<reference evidence="3" key="1">
    <citation type="submission" date="2018-03" db="EMBL/GenBank/DDBJ databases">
        <authorList>
            <person name="Wei Q."/>
        </authorList>
    </citation>
    <scope>NUCLEOTIDE SEQUENCE</scope>
</reference>
<dbReference type="GO" id="GO:0030246">
    <property type="term" value="F:carbohydrate binding"/>
    <property type="evidence" value="ECO:0007669"/>
    <property type="project" value="UniProtKB-KW"/>
</dbReference>
<dbReference type="PANTHER" id="PTHR22803">
    <property type="entry name" value="MANNOSE, PHOSPHOLIPASE, LECTIN RECEPTOR RELATED"/>
    <property type="match status" value="1"/>
</dbReference>
<dbReference type="EMBL" id="MH107137">
    <property type="protein sequence ID" value="AZS54108.1"/>
    <property type="molecule type" value="mRNA"/>
</dbReference>
<dbReference type="AlphaFoldDB" id="A0A451ET86"/>
<accession>A0A451ET86</accession>
<organism evidence="3">
    <name type="scientific">Ruditapes philippinarum</name>
    <name type="common">Japanese carpet shell</name>
    <name type="synonym">Venerupis philippinarum</name>
    <dbReference type="NCBI Taxonomy" id="129788"/>
    <lineage>
        <taxon>Eukaryota</taxon>
        <taxon>Metazoa</taxon>
        <taxon>Spiralia</taxon>
        <taxon>Lophotrochozoa</taxon>
        <taxon>Mollusca</taxon>
        <taxon>Bivalvia</taxon>
        <taxon>Autobranchia</taxon>
        <taxon>Heteroconchia</taxon>
        <taxon>Euheterodonta</taxon>
        <taxon>Imparidentia</taxon>
        <taxon>Neoheterodontei</taxon>
        <taxon>Venerida</taxon>
        <taxon>Veneroidea</taxon>
        <taxon>Veneridae</taxon>
        <taxon>Ruditapes</taxon>
    </lineage>
</organism>
<dbReference type="PROSITE" id="PS50041">
    <property type="entry name" value="C_TYPE_LECTIN_2"/>
    <property type="match status" value="1"/>
</dbReference>
<dbReference type="InterPro" id="IPR016186">
    <property type="entry name" value="C-type_lectin-like/link_sf"/>
</dbReference>
<dbReference type="InterPro" id="IPR050111">
    <property type="entry name" value="C-type_lectin/snaclec_domain"/>
</dbReference>
<dbReference type="Pfam" id="PF00059">
    <property type="entry name" value="Lectin_C"/>
    <property type="match status" value="1"/>
</dbReference>
<name>A0A451ET86_RUDPH</name>
<dbReference type="SMR" id="A0A451ET86"/>
<dbReference type="CDD" id="cd00037">
    <property type="entry name" value="CLECT"/>
    <property type="match status" value="1"/>
</dbReference>
<sequence>MIFVLIFVGLLCGITGYTSTGCYDGWLAFDGSCYYFGTNSVHFTEAEHFCRQHNGGHLIHVDSKLENDFIKSRLRMFKPYTWWMGLTDELIEGTWKWFDNGQIANFTDWHPGEPNGGMAESCVIFYSPSDFAWVDTPCLNNFTQFVNSGS</sequence>
<protein>
    <submittedName>
        <fullName evidence="3">C-type lectin 1</fullName>
    </submittedName>
</protein>
<dbReference type="SMART" id="SM00034">
    <property type="entry name" value="CLECT"/>
    <property type="match status" value="1"/>
</dbReference>